<sequence length="164" mass="18143">MEPKVLVTTASNKGNKCVVEILNRIFIKDSNAIAKEITQNVIIVETSLSPIETYGLIISAPPACAKKIFPINMILPLDTKLIICKVSECLTKLHISKFFVNCYVRSGNFDCKMLEIGIALKLKGLLSVDYKTPDKVVNLNIIKDTVYVSILNKDQEKVSVKSLG</sequence>
<reference evidence="1 2" key="1">
    <citation type="submission" date="2018-05" db="EMBL/GenBank/DDBJ databases">
        <title>Complete Genome Sequences of Extremely Thermoacidophilic, Metal-Mobilizing Type-Strain Members of the Archaeal Family Sulfolobaceae: Acidianus brierleyi DSM-1651T, Acidianus sulfidivorans DSM-18786T, Metallosphaera hakonensis DSM-7519T, and Metallosphaera prunae DSM-10039T.</title>
        <authorList>
            <person name="Counts J.A."/>
            <person name="Kelly R.M."/>
        </authorList>
    </citation>
    <scope>NUCLEOTIDE SEQUENCE [LARGE SCALE GENOMIC DNA]</scope>
    <source>
        <strain evidence="1 2">DSM 1651</strain>
    </source>
</reference>
<dbReference type="GO" id="GO:0008168">
    <property type="term" value="F:methyltransferase activity"/>
    <property type="evidence" value="ECO:0007669"/>
    <property type="project" value="UniProtKB-KW"/>
</dbReference>
<protein>
    <submittedName>
        <fullName evidence="1">RNA methyltransferase</fullName>
    </submittedName>
</protein>
<dbReference type="OrthoDB" id="34466at2157"/>
<dbReference type="GeneID" id="36832156"/>
<organism evidence="1 2">
    <name type="scientific">Acidianus brierleyi</name>
    <dbReference type="NCBI Taxonomy" id="41673"/>
    <lineage>
        <taxon>Archaea</taxon>
        <taxon>Thermoproteota</taxon>
        <taxon>Thermoprotei</taxon>
        <taxon>Sulfolobales</taxon>
        <taxon>Sulfolobaceae</taxon>
        <taxon>Acidianus</taxon>
    </lineage>
</organism>
<keyword evidence="1" id="KW-0808">Transferase</keyword>
<evidence type="ECO:0000313" key="2">
    <source>
        <dbReference type="Proteomes" id="UP000248044"/>
    </source>
</evidence>
<proteinExistence type="predicted"/>
<dbReference type="RefSeq" id="WP_110271838.1">
    <property type="nucleotide sequence ID" value="NZ_CP029289.2"/>
</dbReference>
<dbReference type="AlphaFoldDB" id="A0A2U9IIV6"/>
<dbReference type="SUPFAM" id="SSF143437">
    <property type="entry name" value="THUMP domain-like"/>
    <property type="match status" value="1"/>
</dbReference>
<evidence type="ECO:0000313" key="1">
    <source>
        <dbReference type="EMBL" id="AWR95960.1"/>
    </source>
</evidence>
<accession>A0A2U9IIV6</accession>
<keyword evidence="2" id="KW-1185">Reference proteome</keyword>
<dbReference type="GO" id="GO:0032259">
    <property type="term" value="P:methylation"/>
    <property type="evidence" value="ECO:0007669"/>
    <property type="project" value="UniProtKB-KW"/>
</dbReference>
<dbReference type="EMBL" id="CP029289">
    <property type="protein sequence ID" value="AWR95960.1"/>
    <property type="molecule type" value="Genomic_DNA"/>
</dbReference>
<dbReference type="KEGG" id="abri:DFR85_08330"/>
<gene>
    <name evidence="1" type="ORF">DFR85_08330</name>
</gene>
<keyword evidence="1" id="KW-0489">Methyltransferase</keyword>
<name>A0A2U9IIV6_9CREN</name>
<dbReference type="Proteomes" id="UP000248044">
    <property type="component" value="Chromosome"/>
</dbReference>